<feature type="domain" description="PKS/mFAS DH" evidence="10">
    <location>
        <begin position="1171"/>
        <end position="1485"/>
    </location>
</feature>
<dbReference type="InterPro" id="IPR016036">
    <property type="entry name" value="Malonyl_transacylase_ACP-bd"/>
</dbReference>
<dbReference type="InterPro" id="IPR014043">
    <property type="entry name" value="Acyl_transferase_dom"/>
</dbReference>
<accession>A0A226E6G2</accession>
<dbReference type="Proteomes" id="UP000198287">
    <property type="component" value="Unassembled WGS sequence"/>
</dbReference>
<dbReference type="CDD" id="cd05195">
    <property type="entry name" value="enoyl_red"/>
    <property type="match status" value="1"/>
</dbReference>
<dbReference type="SUPFAM" id="SSF53901">
    <property type="entry name" value="Thiolase-like"/>
    <property type="match status" value="1"/>
</dbReference>
<dbReference type="GO" id="GO:0004312">
    <property type="term" value="F:fatty acid synthase activity"/>
    <property type="evidence" value="ECO:0007669"/>
    <property type="project" value="TreeGrafter"/>
</dbReference>
<dbReference type="SUPFAM" id="SSF51735">
    <property type="entry name" value="NAD(P)-binding Rossmann-fold domains"/>
    <property type="match status" value="4"/>
</dbReference>
<dbReference type="PROSITE" id="PS52019">
    <property type="entry name" value="PKS_MFAS_DH"/>
    <property type="match status" value="1"/>
</dbReference>
<evidence type="ECO:0000256" key="5">
    <source>
        <dbReference type="ARBA" id="ARBA00023268"/>
    </source>
</evidence>
<dbReference type="Gene3D" id="3.30.70.250">
    <property type="entry name" value="Malonyl-CoA ACP transacylase, ACP-binding"/>
    <property type="match status" value="1"/>
</dbReference>
<feature type="active site" description="Proton acceptor; for dehydratase activity" evidence="7">
    <location>
        <position position="1202"/>
    </location>
</feature>
<dbReference type="SUPFAM" id="SSF53335">
    <property type="entry name" value="S-adenosyl-L-methionine-dependent methyltransferases"/>
    <property type="match status" value="1"/>
</dbReference>
<dbReference type="InterPro" id="IPR029044">
    <property type="entry name" value="Nucleotide-diphossugar_trans"/>
</dbReference>
<dbReference type="PANTHER" id="PTHR43775:SF37">
    <property type="entry name" value="SI:DKEY-61P9.11"/>
    <property type="match status" value="1"/>
</dbReference>
<dbReference type="Pfam" id="PF08242">
    <property type="entry name" value="Methyltransf_12"/>
    <property type="match status" value="1"/>
</dbReference>
<keyword evidence="2" id="KW-0597">Phosphoprotein</keyword>
<dbReference type="SUPFAM" id="SSF50129">
    <property type="entry name" value="GroES-like"/>
    <property type="match status" value="1"/>
</dbReference>
<dbReference type="SMART" id="SM00826">
    <property type="entry name" value="PKS_DH"/>
    <property type="match status" value="1"/>
</dbReference>
<dbReference type="PROSITE" id="PS50075">
    <property type="entry name" value="CARRIER"/>
    <property type="match status" value="1"/>
</dbReference>
<dbReference type="InterPro" id="IPR016035">
    <property type="entry name" value="Acyl_Trfase/lysoPLipase"/>
</dbReference>
<dbReference type="Pfam" id="PF07993">
    <property type="entry name" value="NAD_binding_4"/>
    <property type="match status" value="1"/>
</dbReference>
<evidence type="ECO:0000313" key="12">
    <source>
        <dbReference type="Proteomes" id="UP000198287"/>
    </source>
</evidence>
<evidence type="ECO:0000256" key="4">
    <source>
        <dbReference type="ARBA" id="ARBA00022857"/>
    </source>
</evidence>
<dbReference type="Gene3D" id="3.90.550.10">
    <property type="entry name" value="Spore Coat Polysaccharide Biosynthesis Protein SpsA, Chain A"/>
    <property type="match status" value="1"/>
</dbReference>
<organism evidence="11 12">
    <name type="scientific">Folsomia candida</name>
    <name type="common">Springtail</name>
    <dbReference type="NCBI Taxonomy" id="158441"/>
    <lineage>
        <taxon>Eukaryota</taxon>
        <taxon>Metazoa</taxon>
        <taxon>Ecdysozoa</taxon>
        <taxon>Arthropoda</taxon>
        <taxon>Hexapoda</taxon>
        <taxon>Collembola</taxon>
        <taxon>Entomobryomorpha</taxon>
        <taxon>Isotomoidea</taxon>
        <taxon>Isotomidae</taxon>
        <taxon>Proisotominae</taxon>
        <taxon>Folsomia</taxon>
    </lineage>
</organism>
<evidence type="ECO:0000259" key="8">
    <source>
        <dbReference type="PROSITE" id="PS50075"/>
    </source>
</evidence>
<dbReference type="GO" id="GO:0004315">
    <property type="term" value="F:3-oxoacyl-[acyl-carrier-protein] synthase activity"/>
    <property type="evidence" value="ECO:0007669"/>
    <property type="project" value="InterPro"/>
</dbReference>
<dbReference type="EMBL" id="LNIX01000007">
    <property type="protein sequence ID" value="OXA52166.1"/>
    <property type="molecule type" value="Genomic_DNA"/>
</dbReference>
<evidence type="ECO:0000256" key="2">
    <source>
        <dbReference type="ARBA" id="ARBA00022553"/>
    </source>
</evidence>
<dbReference type="Pfam" id="PF08659">
    <property type="entry name" value="KR"/>
    <property type="match status" value="1"/>
</dbReference>
<protein>
    <submittedName>
        <fullName evidence="11">Erythronolide synthase, modules 3 and 4</fullName>
    </submittedName>
</protein>
<dbReference type="Gene3D" id="3.30.70.3290">
    <property type="match status" value="1"/>
</dbReference>
<keyword evidence="1" id="KW-0596">Phosphopantetheine</keyword>
<evidence type="ECO:0000256" key="7">
    <source>
        <dbReference type="PROSITE-ProRule" id="PRU01363"/>
    </source>
</evidence>
<dbReference type="InterPro" id="IPR011032">
    <property type="entry name" value="GroES-like_sf"/>
</dbReference>
<dbReference type="Gene3D" id="3.40.366.10">
    <property type="entry name" value="Malonyl-Coenzyme A Acyl Carrier Protein, domain 2"/>
    <property type="match status" value="1"/>
</dbReference>
<dbReference type="InterPro" id="IPR029063">
    <property type="entry name" value="SAM-dependent_MTases_sf"/>
</dbReference>
<evidence type="ECO:0000256" key="3">
    <source>
        <dbReference type="ARBA" id="ARBA00022679"/>
    </source>
</evidence>
<proteinExistence type="predicted"/>
<dbReference type="InterPro" id="IPR049552">
    <property type="entry name" value="PKS_DH_N"/>
</dbReference>
<dbReference type="CDD" id="cd00833">
    <property type="entry name" value="PKS"/>
    <property type="match status" value="1"/>
</dbReference>
<dbReference type="SUPFAM" id="SSF55048">
    <property type="entry name" value="Probable ACP-binding domain of malonyl-CoA ACP transacylase"/>
    <property type="match status" value="1"/>
</dbReference>
<dbReference type="SMART" id="SM00825">
    <property type="entry name" value="PKS_KS"/>
    <property type="match status" value="1"/>
</dbReference>
<keyword evidence="12" id="KW-1185">Reference proteome</keyword>
<keyword evidence="6" id="KW-0012">Acyltransferase</keyword>
<feature type="active site" description="Proton donor; for dehydratase activity" evidence="7">
    <location>
        <position position="1401"/>
    </location>
</feature>
<dbReference type="InterPro" id="IPR042104">
    <property type="entry name" value="PKS_dehydratase_sf"/>
</dbReference>
<evidence type="ECO:0000313" key="11">
    <source>
        <dbReference type="EMBL" id="OXA52166.1"/>
    </source>
</evidence>
<dbReference type="Pfam" id="PF21089">
    <property type="entry name" value="PKS_DH_N"/>
    <property type="match status" value="1"/>
</dbReference>
<keyword evidence="5" id="KW-0511">Multifunctional enzyme</keyword>
<dbReference type="InterPro" id="IPR018201">
    <property type="entry name" value="Ketoacyl_synth_AS"/>
</dbReference>
<dbReference type="Gene3D" id="1.10.1200.10">
    <property type="entry name" value="ACP-like"/>
    <property type="match status" value="1"/>
</dbReference>
<feature type="region of interest" description="N-terminal hotdog fold" evidence="7">
    <location>
        <begin position="1171"/>
        <end position="1322"/>
    </location>
</feature>
<dbReference type="PROSITE" id="PS52004">
    <property type="entry name" value="KS3_2"/>
    <property type="match status" value="1"/>
</dbReference>
<dbReference type="Gene3D" id="3.40.47.10">
    <property type="match status" value="1"/>
</dbReference>
<dbReference type="GO" id="GO:0016491">
    <property type="term" value="F:oxidoreductase activity"/>
    <property type="evidence" value="ECO:0007669"/>
    <property type="project" value="InterPro"/>
</dbReference>
<dbReference type="OMA" id="YVAMVGE"/>
<dbReference type="Pfam" id="PF00698">
    <property type="entry name" value="Acyl_transf_1"/>
    <property type="match status" value="1"/>
</dbReference>
<dbReference type="SMART" id="SM00822">
    <property type="entry name" value="PKS_KR"/>
    <property type="match status" value="1"/>
</dbReference>
<feature type="domain" description="Carrier" evidence="8">
    <location>
        <begin position="2756"/>
        <end position="2833"/>
    </location>
</feature>
<dbReference type="Pfam" id="PF08240">
    <property type="entry name" value="ADH_N"/>
    <property type="match status" value="1"/>
</dbReference>
<dbReference type="Gene3D" id="3.40.50.720">
    <property type="entry name" value="NAD(P)-binding Rossmann-like Domain"/>
    <property type="match status" value="4"/>
</dbReference>
<reference evidence="11 12" key="1">
    <citation type="submission" date="2015-12" db="EMBL/GenBank/DDBJ databases">
        <title>The genome of Folsomia candida.</title>
        <authorList>
            <person name="Faddeeva A."/>
            <person name="Derks M.F."/>
            <person name="Anvar Y."/>
            <person name="Smit S."/>
            <person name="Van Straalen N."/>
            <person name="Roelofs D."/>
        </authorList>
    </citation>
    <scope>NUCLEOTIDE SEQUENCE [LARGE SCALE GENOMIC DNA]</scope>
    <source>
        <strain evidence="11 12">VU population</strain>
        <tissue evidence="11">Whole body</tissue>
    </source>
</reference>
<feature type="domain" description="Ketosynthase family 3 (KS3)" evidence="9">
    <location>
        <begin position="272"/>
        <end position="693"/>
    </location>
</feature>
<dbReference type="Pfam" id="PF00550">
    <property type="entry name" value="PP-binding"/>
    <property type="match status" value="1"/>
</dbReference>
<dbReference type="SMART" id="SM00829">
    <property type="entry name" value="PKS_ER"/>
    <property type="match status" value="1"/>
</dbReference>
<dbReference type="InterPro" id="IPR057326">
    <property type="entry name" value="KR_dom"/>
</dbReference>
<dbReference type="InterPro" id="IPR001227">
    <property type="entry name" value="Ac_transferase_dom_sf"/>
</dbReference>
<dbReference type="Gene3D" id="3.10.129.110">
    <property type="entry name" value="Polyketide synthase dehydratase"/>
    <property type="match status" value="1"/>
</dbReference>
<keyword evidence="4" id="KW-0521">NADP</keyword>
<dbReference type="SUPFAM" id="SSF53448">
    <property type="entry name" value="Nucleotide-diphospho-sugar transferases"/>
    <property type="match status" value="1"/>
</dbReference>
<dbReference type="InterPro" id="IPR020806">
    <property type="entry name" value="PKS_PP-bd"/>
</dbReference>
<keyword evidence="3" id="KW-0808">Transferase</keyword>
<gene>
    <name evidence="11" type="ORF">Fcan01_13572</name>
</gene>
<dbReference type="PANTHER" id="PTHR43775">
    <property type="entry name" value="FATTY ACID SYNTHASE"/>
    <property type="match status" value="1"/>
</dbReference>
<dbReference type="SUPFAM" id="SSF47336">
    <property type="entry name" value="ACP-like"/>
    <property type="match status" value="1"/>
</dbReference>
<dbReference type="Pfam" id="PF02801">
    <property type="entry name" value="Ketoacyl-synt_C"/>
    <property type="match status" value="1"/>
</dbReference>
<dbReference type="InterPro" id="IPR009081">
    <property type="entry name" value="PP-bd_ACP"/>
</dbReference>
<dbReference type="InterPro" id="IPR013968">
    <property type="entry name" value="PKS_KR"/>
</dbReference>
<dbReference type="Pfam" id="PF14765">
    <property type="entry name" value="PS-DH"/>
    <property type="match status" value="1"/>
</dbReference>
<dbReference type="InterPro" id="IPR014030">
    <property type="entry name" value="Ketoacyl_synth_N"/>
</dbReference>
<dbReference type="CDD" id="cd02440">
    <property type="entry name" value="AdoMet_MTases"/>
    <property type="match status" value="1"/>
</dbReference>
<dbReference type="InterPro" id="IPR036736">
    <property type="entry name" value="ACP-like_sf"/>
</dbReference>
<dbReference type="Gene3D" id="3.40.50.150">
    <property type="entry name" value="Vaccinia Virus protein VP39"/>
    <property type="match status" value="1"/>
</dbReference>
<dbReference type="InterPro" id="IPR036291">
    <property type="entry name" value="NAD(P)-bd_dom_sf"/>
</dbReference>
<evidence type="ECO:0000259" key="9">
    <source>
        <dbReference type="PROSITE" id="PS52004"/>
    </source>
</evidence>
<dbReference type="InterPro" id="IPR020843">
    <property type="entry name" value="ER"/>
</dbReference>
<dbReference type="GO" id="GO:0044550">
    <property type="term" value="P:secondary metabolite biosynthetic process"/>
    <property type="evidence" value="ECO:0007669"/>
    <property type="project" value="UniProtKB-ARBA"/>
</dbReference>
<dbReference type="OrthoDB" id="6420545at2759"/>
<dbReference type="InterPro" id="IPR013149">
    <property type="entry name" value="ADH-like_C"/>
</dbReference>
<dbReference type="InterPro" id="IPR020807">
    <property type="entry name" value="PKS_DH"/>
</dbReference>
<dbReference type="UniPathway" id="UPA00094"/>
<evidence type="ECO:0000256" key="1">
    <source>
        <dbReference type="ARBA" id="ARBA00022450"/>
    </source>
</evidence>
<dbReference type="Pfam" id="PF22621">
    <property type="entry name" value="CurL-like_PKS_C"/>
    <property type="match status" value="1"/>
</dbReference>
<dbReference type="InterPro" id="IPR013120">
    <property type="entry name" value="FAR_NAD-bd"/>
</dbReference>
<name>A0A226E6G2_FOLCA</name>
<feature type="region of interest" description="C-terminal hotdog fold" evidence="7">
    <location>
        <begin position="1342"/>
        <end position="1485"/>
    </location>
</feature>
<dbReference type="SMART" id="SM00823">
    <property type="entry name" value="PKS_PP"/>
    <property type="match status" value="1"/>
</dbReference>
<dbReference type="InterPro" id="IPR013154">
    <property type="entry name" value="ADH-like_N"/>
</dbReference>
<dbReference type="InterPro" id="IPR013217">
    <property type="entry name" value="Methyltransf_12"/>
</dbReference>
<dbReference type="SMART" id="SM00827">
    <property type="entry name" value="PKS_AT"/>
    <property type="match status" value="1"/>
</dbReference>
<dbReference type="Pfam" id="PF00109">
    <property type="entry name" value="ketoacyl-synt"/>
    <property type="match status" value="1"/>
</dbReference>
<comment type="caution">
    <text evidence="11">The sequence shown here is derived from an EMBL/GenBank/DDBJ whole genome shotgun (WGS) entry which is preliminary data.</text>
</comment>
<dbReference type="InterPro" id="IPR049551">
    <property type="entry name" value="PKS_DH_C"/>
</dbReference>
<evidence type="ECO:0000259" key="10">
    <source>
        <dbReference type="PROSITE" id="PS52019"/>
    </source>
</evidence>
<dbReference type="InterPro" id="IPR016039">
    <property type="entry name" value="Thiolase-like"/>
</dbReference>
<dbReference type="Gene3D" id="3.90.180.10">
    <property type="entry name" value="Medium-chain alcohol dehydrogenases, catalytic domain"/>
    <property type="match status" value="1"/>
</dbReference>
<dbReference type="InterPro" id="IPR020841">
    <property type="entry name" value="PKS_Beta-ketoAc_synthase_dom"/>
</dbReference>
<dbReference type="InterPro" id="IPR014031">
    <property type="entry name" value="Ketoacyl_synth_C"/>
</dbReference>
<dbReference type="InterPro" id="IPR050091">
    <property type="entry name" value="PKS_NRPS_Biosynth_Enz"/>
</dbReference>
<dbReference type="SUPFAM" id="SSF52151">
    <property type="entry name" value="FabD/lysophospholipase-like"/>
    <property type="match status" value="1"/>
</dbReference>
<evidence type="ECO:0000256" key="6">
    <source>
        <dbReference type="ARBA" id="ARBA00023315"/>
    </source>
</evidence>
<dbReference type="GO" id="GO:0031177">
    <property type="term" value="F:phosphopantetheine binding"/>
    <property type="evidence" value="ECO:0007669"/>
    <property type="project" value="InterPro"/>
</dbReference>
<dbReference type="InterPro" id="IPR049900">
    <property type="entry name" value="PKS_mFAS_DH"/>
</dbReference>
<sequence>MRTIYDINLHPEILNGYILYVAKAAVDDDTAVKALVLGRSLRRSVTSRKIAVVVSKPVSDKLRKLLSTEFDQVLRLDKLAYMSTEMNGLPMTIHSKLMCWGLPFVNQVVFLHPDHFVVRNADELFELKGDNIAFSGDGSVLRIKPDLDLFEEILGAVRERKIHSGDLVKAEGELSAWLNKRGLLTICNDSKFSVRVASTDLLARNEEQVSICSFVDWHPLHKKGSPDHFGLVEKAVIRQWRDIFEKDIQPHLNLGTGAIAAHDIPVDFSGMEEPVAIVGMSCRFPGADSVEEYWDLLIEGRDCIQKVPEHRWPSAKGQEFRDVQAGFLKCPVDSFDGKFFGISPADLMNTDPQQRLLMEVVWEALEDAAINPQNLKGTSTGVFVGSWTSDYRDLINDQPGSVLDSELVEFHRLYMGNSLGGTGGRLAFLLGLTGPNVATESGCSSGMVAIYLATEALRAGRCRVAIAGGVNLLLHPFKRKHMQSIIAPDGRCKTFDEKADGFGRGEGVASLILKKYSDAVRDGDRVYALIRGTGISQEGTSRSFGTPTKECQELAMKTALANGGLAPNEVCYVEAHGTGTMVGDPVEMAAITSVYSKGRTTPLVVASGKTNIGHTESCSGFAGIIKVVLAMQHDIIPPHIHLEKVNPHINFDAIPAVVPLKAMEWKGSVDKPRLVGISSFGITGTDAHIIIQEPPKYTPSQLHTSLQRPLHLLTISAKSDAGLDNVLEKYVSFLEKNEKSLALGDVAYTANTGRAHFPYRVAIVAKDVADAVKKVKGSIQGAKKHTPEEQPKLCFLFTGQGSQYEGMAQSLYETCPTFRMHFDQCANILKLRFGLDLKPIIWPTSPQAESALKRSLYSQTAIFCVEFALSQLWLSWGLKPDMVLGHSLGEFGAAVCAGLVSLEDALTLVAERSRLIEAQAKGSMLVVKRDRSKVEQCQKEFFTSSPNGWLDLAAVNSSEQTVVAGPPEVVKKFSEFLEKKNIKSTVLEATNAFHSRDMDPMLEEYRAIASKIKFNDVKSSGVQYISGLTGQPLSSMDADYWVRHTREAVQFKDAASSAFAGGARVFVELGPQPVLSALTMGNISHLGEELVFLPSLRRKEAEWTTLLATVAKLYVAGFNFNWANFDQYYGRSKISLPFYPFHRKYFWYNQGKEQGSGGSGALTFSSDNLLHPLIGHAFPNATPVKIYQGNVNPDKFVYLKDHCIGEKVIFPGAGYLEMCLAAGNASTSIQLEGERVQMCANPVSISNLTIHAPLCVDSTVHMQTTVQPPGLLADAKVQGNGIGLAQATADSAGDSELAVFTIRGGKWVKQATASFCPLPMTYVPEEDLVSKDPLSAILERLSPAEVDIKQFYDKLAEVGLQFGPIFRSIDQIWKGGENELVCEVRIPDGSEEYLIHPVVLDALIQSIMVGLGRKLESLFVPISVGKVVVFGQMAEAATKLYAHCHWNSSESAGDARTSVLYDDTGKLLALMTGVQMIETSVVQILKALDNQKLSLPGMYEEAWRGKTGIWKNRTNMQAIARDYLFSKEFNDKINYFNTISDAKKNSKRYREELVFMYGLRALFEVGWVAPSKGGEVDMTEFFGKLGVLKSHDKLLCRILSIFTEEGLLTRMSKTVWKVAVEFPNEAQVHQKLRELHNELSKEGKEGAPLEPDATPALPDDVRVMSACGEQLSKILLGKASALSILFPEDRDSDVSADIFYNNTPLLWAGGRTLMKMILSETFSVWGGLPEEERGILRILEVGGGTGSSTRIFLEVLEEYGIKYQYTFSDISPAFFIKARQQFDSFGKKLSYKVLNIEEDPKPQGFAPATYDIVFGSNVIHATKDVQETLINIRHLLRDSGLFMMIETFQPNRDIDLVFGVLEGFWRHSDHDLRPEHPFIGGDEWCDVIARAGHSKVQKFYSYDFMNGGVMGKASDLLPLYKVPQHTVEKEKVWLVFGNQTSFNTHLSTHFGKAARKIMFVSRGAQYSIRDQNGSCRIDLRPGAKEDMVALFSYLKGNQVPVEGILYMWGIDQADEDPSQVAHPFLFLAQSLLDDYKGLPRLIVVTEGQIPVSDQTAVGVAQGVLWGMARSFRSEHSNMFVRCVDLDPDEPDLDLKYKELWAELWFDDYDYQVAYRARSRHVCRFVVNKDILQPLTLPNSERFSLVLPKTRNINDLSFCANGKPSLKEGQVEIQVKCIGLNFRDVFVVLKPDKAFEKYNTVGLEFSGVVCALGPNVTQVKVGDDVIGCNFKGDALPSHAICDSEALIPMPEGMTYHEACTLPAAFGTAYYCLVEIANLQKGETVLIHAGSGGVGLYAIQIALALGAEVITTAGSRRKRAYLRSLGVKHVFHSRNTDYGHQIMEVTQGKGVHIVLNCLTSPGFKEASLDACVEGARFVEISKMAIWSEEDVEQLRPDVKYWVVDLTTVAYTTWRVLWANLREFYARGFLKPIPYVRFDAQNIREALTYMQKAKHIGKVLITMPESNPAGQSDPKTHMFNNKSTYLITGGLGGIGLEVAKWMSESGATHIVLASRREPNERAAKMIADMTAKGKHIVVKSLDVGDYGQCRDLLSGIQRGDDDLPPLRGIMHAAGSLADATFTNQTVETYHTAFQGKVQGAWNLHRLTVELDCRLEHFVLYSSIVSIFGPIGLSNYAGANTFLDALAHYRNAVGLTAQTINWGQWAEVGAAANIHITAIRAFTPSQGLAGLEATMKSHKPQSCILEVDFAALKKWTGHAVAYLDEMKISKDSQSTAFNIKIERFWDEFNSAAGDDDKQTEVVKAYIELILRQILKFDDDEPIDENQNFSDMGMDSLMMLEMKNMMQTMLGKGVTMNVSAMQELTTVSKLVAHLKEMIATMGDEEQDQGPVDFDTFSEELIALINKDMVLPVDSFSPRADLLPPVPRSQIKSILLTGVTGKFGPYMLRSILHKTSVTRVVCLIRQKARKAATARLQSTLESLDLLKDVDMSRVEVLVGDISEKQFGLTQADWENLADKVDAIVHCAVKGNLMDPYTRFKDGSLASKGIDIRTVNVTGTQNVMELSLVGKQIKSFFFASTLLANQKTNPADKTMWEDWYPEQDVFSLKNTGYPISKFICEVLLKQLADRGGVPVGIYRFPALFGDSKTGHFSLKNNHAATRLLGFCKLGAIPAIPVPIQVLPSDLAADLSVELFWNDDAPLGVYNLTNPHLSYFHDLPKVSSEVGFPIEIVEWDVFSKKLSENEEYKALFPYSEVDMEEGRYTDFTTSPAALQAWIQNPDGYFPSKRLLAVFPDLNARVESPLATLKRDLSFAVDSGICAKFGMSRQDGK</sequence>
<dbReference type="PROSITE" id="PS00606">
    <property type="entry name" value="KS3_1"/>
    <property type="match status" value="1"/>
</dbReference>
<dbReference type="Pfam" id="PF00107">
    <property type="entry name" value="ADH_zinc_N"/>
    <property type="match status" value="1"/>
</dbReference>
<dbReference type="GO" id="GO:0006633">
    <property type="term" value="P:fatty acid biosynthetic process"/>
    <property type="evidence" value="ECO:0007669"/>
    <property type="project" value="UniProtKB-UniPathway"/>
</dbReference>